<dbReference type="AlphaFoldDB" id="A0A6A6HG20"/>
<keyword evidence="1" id="KW-0472">Membrane</keyword>
<keyword evidence="3" id="KW-1185">Reference proteome</keyword>
<protein>
    <submittedName>
        <fullName evidence="2">Uncharacterized protein</fullName>
    </submittedName>
</protein>
<evidence type="ECO:0000313" key="3">
    <source>
        <dbReference type="Proteomes" id="UP000800092"/>
    </source>
</evidence>
<reference evidence="2" key="1">
    <citation type="journal article" date="2020" name="Stud. Mycol.">
        <title>101 Dothideomycetes genomes: a test case for predicting lifestyles and emergence of pathogens.</title>
        <authorList>
            <person name="Haridas S."/>
            <person name="Albert R."/>
            <person name="Binder M."/>
            <person name="Bloem J."/>
            <person name="Labutti K."/>
            <person name="Salamov A."/>
            <person name="Andreopoulos B."/>
            <person name="Baker S."/>
            <person name="Barry K."/>
            <person name="Bills G."/>
            <person name="Bluhm B."/>
            <person name="Cannon C."/>
            <person name="Castanera R."/>
            <person name="Culley D."/>
            <person name="Daum C."/>
            <person name="Ezra D."/>
            <person name="Gonzalez J."/>
            <person name="Henrissat B."/>
            <person name="Kuo A."/>
            <person name="Liang C."/>
            <person name="Lipzen A."/>
            <person name="Lutzoni F."/>
            <person name="Magnuson J."/>
            <person name="Mondo S."/>
            <person name="Nolan M."/>
            <person name="Ohm R."/>
            <person name="Pangilinan J."/>
            <person name="Park H.-J."/>
            <person name="Ramirez L."/>
            <person name="Alfaro M."/>
            <person name="Sun H."/>
            <person name="Tritt A."/>
            <person name="Yoshinaga Y."/>
            <person name="Zwiers L.-H."/>
            <person name="Turgeon B."/>
            <person name="Goodwin S."/>
            <person name="Spatafora J."/>
            <person name="Crous P."/>
            <person name="Grigoriev I."/>
        </authorList>
    </citation>
    <scope>NUCLEOTIDE SEQUENCE</scope>
    <source>
        <strain evidence="2">Tuck. ex Michener</strain>
    </source>
</reference>
<feature type="transmembrane region" description="Helical" evidence="1">
    <location>
        <begin position="26"/>
        <end position="48"/>
    </location>
</feature>
<proteinExistence type="predicted"/>
<gene>
    <name evidence="2" type="ORF">EV356DRAFT_52276</name>
</gene>
<evidence type="ECO:0000256" key="1">
    <source>
        <dbReference type="SAM" id="Phobius"/>
    </source>
</evidence>
<evidence type="ECO:0000313" key="2">
    <source>
        <dbReference type="EMBL" id="KAF2236809.1"/>
    </source>
</evidence>
<name>A0A6A6HG20_VIRVR</name>
<dbReference type="EMBL" id="ML991783">
    <property type="protein sequence ID" value="KAF2236809.1"/>
    <property type="molecule type" value="Genomic_DNA"/>
</dbReference>
<sequence>MRTYAVHDSIQYSALEMTSRLPIARWQIPLFCLCLIPSMIFFMFEILYRSISSRVVNRFKKKSRDYKRSRREHLLSRRRALSDLENGAAIGNERERLSFLKVPPEIRQQVYEYLFREQEREPIVMTYDVHRRIVATTKSSFWRQYYSRRWPFGRKSPAELDVHEYVRQRPLGLPMTCRQLKHDH</sequence>
<organism evidence="2 3">
    <name type="scientific">Viridothelium virens</name>
    <name type="common">Speckled blister lichen</name>
    <name type="synonym">Trypethelium virens</name>
    <dbReference type="NCBI Taxonomy" id="1048519"/>
    <lineage>
        <taxon>Eukaryota</taxon>
        <taxon>Fungi</taxon>
        <taxon>Dikarya</taxon>
        <taxon>Ascomycota</taxon>
        <taxon>Pezizomycotina</taxon>
        <taxon>Dothideomycetes</taxon>
        <taxon>Dothideomycetes incertae sedis</taxon>
        <taxon>Trypetheliales</taxon>
        <taxon>Trypetheliaceae</taxon>
        <taxon>Viridothelium</taxon>
    </lineage>
</organism>
<accession>A0A6A6HG20</accession>
<keyword evidence="1" id="KW-1133">Transmembrane helix</keyword>
<keyword evidence="1" id="KW-0812">Transmembrane</keyword>
<dbReference type="Proteomes" id="UP000800092">
    <property type="component" value="Unassembled WGS sequence"/>
</dbReference>